<protein>
    <submittedName>
        <fullName evidence="3">Uncharacterized protein</fullName>
    </submittedName>
</protein>
<reference evidence="3" key="1">
    <citation type="submission" date="2023-08" db="EMBL/GenBank/DDBJ databases">
        <title>Reference Genome Resource for the Citrus Pathogen Phytophthora citrophthora.</title>
        <authorList>
            <person name="Moller H."/>
            <person name="Coetzee B."/>
            <person name="Rose L.J."/>
            <person name="Van Niekerk J.M."/>
        </authorList>
    </citation>
    <scope>NUCLEOTIDE SEQUENCE</scope>
    <source>
        <strain evidence="3">STE-U-9442</strain>
    </source>
</reference>
<feature type="transmembrane region" description="Helical" evidence="2">
    <location>
        <begin position="56"/>
        <end position="76"/>
    </location>
</feature>
<name>A0AAD9H0D7_9STRA</name>
<evidence type="ECO:0000313" key="4">
    <source>
        <dbReference type="Proteomes" id="UP001259832"/>
    </source>
</evidence>
<keyword evidence="4" id="KW-1185">Reference proteome</keyword>
<evidence type="ECO:0000313" key="3">
    <source>
        <dbReference type="EMBL" id="KAK1947593.1"/>
    </source>
</evidence>
<feature type="region of interest" description="Disordered" evidence="1">
    <location>
        <begin position="26"/>
        <end position="48"/>
    </location>
</feature>
<accession>A0AAD9H0D7</accession>
<evidence type="ECO:0000256" key="1">
    <source>
        <dbReference type="SAM" id="MobiDB-lite"/>
    </source>
</evidence>
<proteinExistence type="predicted"/>
<keyword evidence="2" id="KW-0472">Membrane</keyword>
<dbReference type="AlphaFoldDB" id="A0AAD9H0D7"/>
<organism evidence="3 4">
    <name type="scientific">Phytophthora citrophthora</name>
    <dbReference type="NCBI Taxonomy" id="4793"/>
    <lineage>
        <taxon>Eukaryota</taxon>
        <taxon>Sar</taxon>
        <taxon>Stramenopiles</taxon>
        <taxon>Oomycota</taxon>
        <taxon>Peronosporomycetes</taxon>
        <taxon>Peronosporales</taxon>
        <taxon>Peronosporaceae</taxon>
        <taxon>Phytophthora</taxon>
    </lineage>
</organism>
<dbReference type="EMBL" id="JASMQC010000002">
    <property type="protein sequence ID" value="KAK1947593.1"/>
    <property type="molecule type" value="Genomic_DNA"/>
</dbReference>
<keyword evidence="2" id="KW-0812">Transmembrane</keyword>
<gene>
    <name evidence="3" type="ORF">P3T76_001603</name>
</gene>
<comment type="caution">
    <text evidence="3">The sequence shown here is derived from an EMBL/GenBank/DDBJ whole genome shotgun (WGS) entry which is preliminary data.</text>
</comment>
<keyword evidence="2" id="KW-1133">Transmembrane helix</keyword>
<sequence length="103" mass="11221">MERSQIINPVAAINVEAVAPDTDFVGELQPAPPAIAEEKQGSIDNGESGDIEEDEILAVLLFVFVVLGAVFATFHWRSLCGEADKKISRKDNPSHETEKSQNK</sequence>
<dbReference type="Proteomes" id="UP001259832">
    <property type="component" value="Unassembled WGS sequence"/>
</dbReference>
<evidence type="ECO:0000256" key="2">
    <source>
        <dbReference type="SAM" id="Phobius"/>
    </source>
</evidence>